<accession>A0A091BS14</accession>
<evidence type="ECO:0000313" key="5">
    <source>
        <dbReference type="Proteomes" id="UP000029393"/>
    </source>
</evidence>
<evidence type="ECO:0000313" key="4">
    <source>
        <dbReference type="EMBL" id="KFN47120.1"/>
    </source>
</evidence>
<evidence type="ECO:0000259" key="3">
    <source>
        <dbReference type="Pfam" id="PF22818"/>
    </source>
</evidence>
<feature type="domain" description="ApeI dehydratase-like" evidence="3">
    <location>
        <begin position="457"/>
        <end position="551"/>
    </location>
</feature>
<dbReference type="PANTHER" id="PTHR43201">
    <property type="entry name" value="ACYL-COA SYNTHETASE"/>
    <property type="match status" value="1"/>
</dbReference>
<sequence length="560" mass="59950">MATERTRIPLGQRLAWPLPADAPVATDVDNAAFLARVGAWRDAHAARPGRDVALYLDDGLEFAAALFGAWLAGKTPWLPGDRLAATLAGLAPHVQSHAGELPAGFAANADAPLPADATLDPGRCGVVLFTSGSTGEPGAIRKTLRQLDNEVAALEAQFGATLGEAVVQGTVSHQHIYGLLFRLLWPLSAARPFARRRVEFNEQVAALGAAPLVLVASPAHLKRLPENQDWSPLARNLRAAFSSGGPLPADAALAVRKLWGQAAIEVFGSTETGGIAWRQSGGAPRPWQPLPGVQWRVDEGVLAIRSPHLADDAWHATADRALATAGGGFELRGRVDRILKLEERRIPLGAIERRLQASPLLDEARLLPLPGHRILLAVAAVPSAEGQALLERAGKPGLVAALRVWLADHADAIALPRRWRFVDALPADAQGKTSERALAALFRPLLPEPEWLERTPAAAHVRLDVLAELAAFEGHFPGATVLPGVAMIDWAVRLGRLAFGIEARFLRMEAIKFMHLVRPGARLEARLDWHPDTGVLGFRFQSDTGVHSSGRLRFAAGEAA</sequence>
<reference evidence="4 5" key="1">
    <citation type="submission" date="2013-09" db="EMBL/GenBank/DDBJ databases">
        <title>Genome sequencing of Arenimonas metalli.</title>
        <authorList>
            <person name="Chen F."/>
            <person name="Wang G."/>
        </authorList>
    </citation>
    <scope>NUCLEOTIDE SEQUENCE [LARGE SCALE GENOMIC DNA]</scope>
    <source>
        <strain evidence="4 5">CF5-1</strain>
    </source>
</reference>
<dbReference type="STRING" id="1384056.N787_02105"/>
<dbReference type="RefSeq" id="WP_084590639.1">
    <property type="nucleotide sequence ID" value="NZ_AVCK01000012.1"/>
</dbReference>
<evidence type="ECO:0000259" key="2">
    <source>
        <dbReference type="Pfam" id="PF00501"/>
    </source>
</evidence>
<dbReference type="GO" id="GO:0006631">
    <property type="term" value="P:fatty acid metabolic process"/>
    <property type="evidence" value="ECO:0007669"/>
    <property type="project" value="TreeGrafter"/>
</dbReference>
<dbReference type="Pfam" id="PF22818">
    <property type="entry name" value="ApeI-like"/>
    <property type="match status" value="1"/>
</dbReference>
<dbReference type="SUPFAM" id="SSF54637">
    <property type="entry name" value="Thioesterase/thiol ester dehydrase-isomerase"/>
    <property type="match status" value="1"/>
</dbReference>
<dbReference type="SUPFAM" id="SSF56801">
    <property type="entry name" value="Acetyl-CoA synthetase-like"/>
    <property type="match status" value="1"/>
</dbReference>
<dbReference type="EMBL" id="AVCK01000012">
    <property type="protein sequence ID" value="KFN47120.1"/>
    <property type="molecule type" value="Genomic_DNA"/>
</dbReference>
<organism evidence="4 5">
    <name type="scientific">Arenimonas metalli CF5-1</name>
    <dbReference type="NCBI Taxonomy" id="1384056"/>
    <lineage>
        <taxon>Bacteria</taxon>
        <taxon>Pseudomonadati</taxon>
        <taxon>Pseudomonadota</taxon>
        <taxon>Gammaproteobacteria</taxon>
        <taxon>Lysobacterales</taxon>
        <taxon>Lysobacteraceae</taxon>
        <taxon>Arenimonas</taxon>
    </lineage>
</organism>
<dbReference type="AlphaFoldDB" id="A0A091BS14"/>
<dbReference type="Pfam" id="PF00501">
    <property type="entry name" value="AMP-binding"/>
    <property type="match status" value="1"/>
</dbReference>
<dbReference type="InterPro" id="IPR042099">
    <property type="entry name" value="ANL_N_sf"/>
</dbReference>
<dbReference type="eggNOG" id="COG0764">
    <property type="taxonomic scope" value="Bacteria"/>
</dbReference>
<dbReference type="Proteomes" id="UP000029393">
    <property type="component" value="Unassembled WGS sequence"/>
</dbReference>
<dbReference type="PATRIC" id="fig|1384056.3.peg.1040"/>
<comment type="caution">
    <text evidence="4">The sequence shown here is derived from an EMBL/GenBank/DDBJ whole genome shotgun (WGS) entry which is preliminary data.</text>
</comment>
<dbReference type="PANTHER" id="PTHR43201:SF8">
    <property type="entry name" value="ACYL-COA SYNTHETASE FAMILY MEMBER 3"/>
    <property type="match status" value="1"/>
</dbReference>
<feature type="domain" description="AMP-dependent synthetase/ligase" evidence="2">
    <location>
        <begin position="113"/>
        <end position="297"/>
    </location>
</feature>
<evidence type="ECO:0000256" key="1">
    <source>
        <dbReference type="ARBA" id="ARBA00006432"/>
    </source>
</evidence>
<dbReference type="Gene3D" id="3.40.50.12780">
    <property type="entry name" value="N-terminal domain of ligase-like"/>
    <property type="match status" value="1"/>
</dbReference>
<dbReference type="Gene3D" id="3.30.300.30">
    <property type="match status" value="1"/>
</dbReference>
<dbReference type="eggNOG" id="COG0318">
    <property type="taxonomic scope" value="Bacteria"/>
</dbReference>
<dbReference type="Gene3D" id="3.10.129.10">
    <property type="entry name" value="Hotdog Thioesterase"/>
    <property type="match status" value="1"/>
</dbReference>
<dbReference type="InterPro" id="IPR054545">
    <property type="entry name" value="ApeI-like"/>
</dbReference>
<keyword evidence="5" id="KW-1185">Reference proteome</keyword>
<protein>
    <submittedName>
        <fullName evidence="4">Uncharacterized protein</fullName>
    </submittedName>
</protein>
<dbReference type="GO" id="GO:0031956">
    <property type="term" value="F:medium-chain fatty acid-CoA ligase activity"/>
    <property type="evidence" value="ECO:0007669"/>
    <property type="project" value="TreeGrafter"/>
</dbReference>
<comment type="similarity">
    <text evidence="1">Belongs to the ATP-dependent AMP-binding enzyme family.</text>
</comment>
<name>A0A091BS14_9GAMM</name>
<dbReference type="InterPro" id="IPR000873">
    <property type="entry name" value="AMP-dep_synth/lig_dom"/>
</dbReference>
<gene>
    <name evidence="4" type="ORF">N787_02105</name>
</gene>
<dbReference type="InterPro" id="IPR029069">
    <property type="entry name" value="HotDog_dom_sf"/>
</dbReference>
<dbReference type="OrthoDB" id="9787658at2"/>
<dbReference type="InterPro" id="IPR045851">
    <property type="entry name" value="AMP-bd_C_sf"/>
</dbReference>
<proteinExistence type="inferred from homology"/>